<dbReference type="eggNOG" id="COG0355">
    <property type="taxonomic scope" value="Bacteria"/>
</dbReference>
<dbReference type="GO" id="GO:0045259">
    <property type="term" value="C:proton-transporting ATP synthase complex"/>
    <property type="evidence" value="ECO:0007669"/>
    <property type="project" value="UniProtKB-KW"/>
</dbReference>
<evidence type="ECO:0000259" key="13">
    <source>
        <dbReference type="Pfam" id="PF02823"/>
    </source>
</evidence>
<dbReference type="Pfam" id="PF02823">
    <property type="entry name" value="ATP-synt_DE_N"/>
    <property type="match status" value="1"/>
</dbReference>
<dbReference type="STRING" id="1216932.CM240_2280"/>
<comment type="subcellular location">
    <subcellularLocation>
        <location evidence="1 9">Cell membrane</location>
        <topology evidence="1 9">Peripheral membrane protein</topology>
    </subcellularLocation>
</comment>
<dbReference type="Proteomes" id="UP000019426">
    <property type="component" value="Chromosome M2/40_rep1"/>
</dbReference>
<dbReference type="InterPro" id="IPR036771">
    <property type="entry name" value="ATPsynth_dsu/esu_N"/>
</dbReference>
<comment type="function">
    <text evidence="9">Produces ATP from ADP in the presence of a proton gradient across the membrane.</text>
</comment>
<evidence type="ECO:0000256" key="11">
    <source>
        <dbReference type="SAM" id="Coils"/>
    </source>
</evidence>
<evidence type="ECO:0000256" key="1">
    <source>
        <dbReference type="ARBA" id="ARBA00004202"/>
    </source>
</evidence>
<dbReference type="InterPro" id="IPR036794">
    <property type="entry name" value="ATP_F1_dsu/esu_C_sf"/>
</dbReference>
<dbReference type="KEGG" id="clt:CM240_2280"/>
<evidence type="ECO:0000256" key="6">
    <source>
        <dbReference type="ARBA" id="ARBA00023136"/>
    </source>
</evidence>
<dbReference type="GO" id="GO:0005524">
    <property type="term" value="F:ATP binding"/>
    <property type="evidence" value="ECO:0007669"/>
    <property type="project" value="UniProtKB-UniRule"/>
</dbReference>
<dbReference type="GO" id="GO:0005886">
    <property type="term" value="C:plasma membrane"/>
    <property type="evidence" value="ECO:0007669"/>
    <property type="project" value="UniProtKB-SubCell"/>
</dbReference>
<evidence type="ECO:0000256" key="2">
    <source>
        <dbReference type="ARBA" id="ARBA00005712"/>
    </source>
</evidence>
<dbReference type="EMBL" id="HG917868">
    <property type="protein sequence ID" value="CDM69417.1"/>
    <property type="molecule type" value="Genomic_DNA"/>
</dbReference>
<feature type="domain" description="ATP synthase F1 complex delta/epsilon subunit N-terminal" evidence="13">
    <location>
        <begin position="5"/>
        <end position="82"/>
    </location>
</feature>
<keyword evidence="4 9" id="KW-1003">Cell membrane</keyword>
<dbReference type="CDD" id="cd12152">
    <property type="entry name" value="F1-ATPase_delta"/>
    <property type="match status" value="1"/>
</dbReference>
<dbReference type="InterPro" id="IPR020547">
    <property type="entry name" value="ATP_synth_F1_esu_C"/>
</dbReference>
<dbReference type="Gene3D" id="1.20.5.440">
    <property type="entry name" value="ATP synthase delta/epsilon subunit, C-terminal domain"/>
    <property type="match status" value="1"/>
</dbReference>
<dbReference type="HAMAP" id="MF_00530">
    <property type="entry name" value="ATP_synth_epsil_bac"/>
    <property type="match status" value="1"/>
</dbReference>
<dbReference type="HOGENOM" id="CLU_084338_1_1_9"/>
<organism evidence="14 15">
    <name type="scientific">Clostridium bornimense</name>
    <dbReference type="NCBI Taxonomy" id="1216932"/>
    <lineage>
        <taxon>Bacteria</taxon>
        <taxon>Bacillati</taxon>
        <taxon>Bacillota</taxon>
        <taxon>Clostridia</taxon>
        <taxon>Eubacteriales</taxon>
        <taxon>Clostridiaceae</taxon>
        <taxon>Clostridium</taxon>
    </lineage>
</organism>
<dbReference type="GO" id="GO:0046933">
    <property type="term" value="F:proton-transporting ATP synthase activity, rotational mechanism"/>
    <property type="evidence" value="ECO:0007669"/>
    <property type="project" value="UniProtKB-UniRule"/>
</dbReference>
<gene>
    <name evidence="9" type="primary">atpC</name>
    <name evidence="14" type="ORF">CM240_2280</name>
</gene>
<evidence type="ECO:0000259" key="12">
    <source>
        <dbReference type="Pfam" id="PF00401"/>
    </source>
</evidence>
<proteinExistence type="inferred from homology"/>
<evidence type="ECO:0000313" key="15">
    <source>
        <dbReference type="Proteomes" id="UP000019426"/>
    </source>
</evidence>
<accession>W6S530</accession>
<dbReference type="PANTHER" id="PTHR13822">
    <property type="entry name" value="ATP SYNTHASE DELTA/EPSILON CHAIN"/>
    <property type="match status" value="1"/>
</dbReference>
<dbReference type="InterPro" id="IPR020546">
    <property type="entry name" value="ATP_synth_F1_dsu/esu_N"/>
</dbReference>
<keyword evidence="9" id="KW-0375">Hydrogen ion transport</keyword>
<dbReference type="Gene3D" id="2.60.15.10">
    <property type="entry name" value="F0F1 ATP synthase delta/epsilon subunit, N-terminal"/>
    <property type="match status" value="1"/>
</dbReference>
<feature type="coiled-coil region" evidence="11">
    <location>
        <begin position="84"/>
        <end position="118"/>
    </location>
</feature>
<evidence type="ECO:0000256" key="4">
    <source>
        <dbReference type="ARBA" id="ARBA00022475"/>
    </source>
</evidence>
<dbReference type="SUPFAM" id="SSF46604">
    <property type="entry name" value="Epsilon subunit of F1F0-ATP synthase C-terminal domain"/>
    <property type="match status" value="1"/>
</dbReference>
<dbReference type="Pfam" id="PF00401">
    <property type="entry name" value="ATP-synt_DE"/>
    <property type="match status" value="1"/>
</dbReference>
<dbReference type="RefSeq" id="WP_044039209.1">
    <property type="nucleotide sequence ID" value="NZ_HG917868.1"/>
</dbReference>
<name>W6S530_9CLOT</name>
<evidence type="ECO:0000256" key="7">
    <source>
        <dbReference type="ARBA" id="ARBA00023196"/>
    </source>
</evidence>
<dbReference type="PANTHER" id="PTHR13822:SF10">
    <property type="entry name" value="ATP SYNTHASE EPSILON CHAIN, CHLOROPLASTIC"/>
    <property type="match status" value="1"/>
</dbReference>
<evidence type="ECO:0000256" key="8">
    <source>
        <dbReference type="ARBA" id="ARBA00023310"/>
    </source>
</evidence>
<reference evidence="14 15" key="1">
    <citation type="submission" date="2013-11" db="EMBL/GenBank/DDBJ databases">
        <title>Complete genome sequence of Clostridum sp. M2/40.</title>
        <authorList>
            <person name="Wibberg D."/>
            <person name="Puehler A."/>
            <person name="Schlueter A."/>
        </authorList>
    </citation>
    <scope>NUCLEOTIDE SEQUENCE [LARGE SCALE GENOMIC DNA]</scope>
    <source>
        <strain evidence="15">M2/40</strain>
    </source>
</reference>
<dbReference type="AlphaFoldDB" id="W6S530"/>
<dbReference type="OrthoDB" id="9804110at2"/>
<keyword evidence="8 9" id="KW-0066">ATP synthesis</keyword>
<dbReference type="InterPro" id="IPR001469">
    <property type="entry name" value="ATP_synth_F1_dsu/esu"/>
</dbReference>
<dbReference type="SUPFAM" id="SSF51344">
    <property type="entry name" value="Epsilon subunit of F1F0-ATP synthase N-terminal domain"/>
    <property type="match status" value="1"/>
</dbReference>
<dbReference type="PATRIC" id="fig|1216932.3.peg.2258"/>
<evidence type="ECO:0000256" key="9">
    <source>
        <dbReference type="HAMAP-Rule" id="MF_00530"/>
    </source>
</evidence>
<keyword evidence="15" id="KW-1185">Reference proteome</keyword>
<evidence type="ECO:0000256" key="10">
    <source>
        <dbReference type="RuleBase" id="RU003656"/>
    </source>
</evidence>
<evidence type="ECO:0000313" key="14">
    <source>
        <dbReference type="EMBL" id="CDM69417.1"/>
    </source>
</evidence>
<sequence length="134" mass="15129">MNKKFHLTIVTPDNTYYEGEVDELVVTTEKGPIGILANRLSIITAVVPSVISYYEDGNKKVLFTSSGVFKFRDNKAVLMVDACESKEEIDKKRAEEALERSKNRLKEHSDKVNVARAKMAMARAMGRLSLIDKY</sequence>
<keyword evidence="3 9" id="KW-0813">Transport</keyword>
<keyword evidence="7 9" id="KW-0139">CF(1)</keyword>
<comment type="similarity">
    <text evidence="2 9 10">Belongs to the ATPase epsilon chain family.</text>
</comment>
<evidence type="ECO:0000256" key="5">
    <source>
        <dbReference type="ARBA" id="ARBA00023065"/>
    </source>
</evidence>
<evidence type="ECO:0000256" key="3">
    <source>
        <dbReference type="ARBA" id="ARBA00022448"/>
    </source>
</evidence>
<feature type="domain" description="ATP synthase epsilon subunit C-terminal" evidence="12">
    <location>
        <begin position="87"/>
        <end position="131"/>
    </location>
</feature>
<keyword evidence="11" id="KW-0175">Coiled coil</keyword>
<protein>
    <recommendedName>
        <fullName evidence="9">ATP synthase epsilon chain</fullName>
    </recommendedName>
    <alternativeName>
        <fullName evidence="9">ATP synthase F1 sector epsilon subunit</fullName>
    </alternativeName>
    <alternativeName>
        <fullName evidence="9">F-ATPase epsilon subunit</fullName>
    </alternativeName>
</protein>
<keyword evidence="6 9" id="KW-0472">Membrane</keyword>
<keyword evidence="5 9" id="KW-0406">Ion transport</keyword>
<dbReference type="NCBIfam" id="TIGR01216">
    <property type="entry name" value="ATP_synt_epsi"/>
    <property type="match status" value="1"/>
</dbReference>
<comment type="subunit">
    <text evidence="9 10">F-type ATPases have 2 components, CF(1) - the catalytic core - and CF(0) - the membrane proton channel. CF(1) has five subunits: alpha(3), beta(3), gamma(1), delta(1), epsilon(1). CF(0) has three main subunits: a, b and c.</text>
</comment>